<dbReference type="PANTHER" id="PTHR14871:SF1">
    <property type="entry name" value="DYNEIN REGULATORY COMPLEX PROTEIN 9"/>
    <property type="match status" value="1"/>
</dbReference>
<evidence type="ECO:0000256" key="5">
    <source>
        <dbReference type="ARBA" id="ARBA00023273"/>
    </source>
</evidence>
<sequence length="267" mass="31209">MVNAVAGWLPNWLIQEQKNSQAVKDLEAELQRERADHVSWPISWRRIANQEIKELKEELQKNKTISDIEFKFEEKKWRAREQALLRIHAQMEKKLIEELDRLLEAQEMETAVHERAHAFLDERIQHLQDQKDVWTKEPNALDHEKEVDNRTVELEMLRERRSAVHTELQELEEKRAVEAEDYKAKETEMRNAVLIEKQRREQYQRMAEAVLFIQKQARVYLARLNEKKAAKGKKGKKGPSENSGRGIGVSGASGAGDGPGVLERYLE</sequence>
<evidence type="ECO:0000313" key="9">
    <source>
        <dbReference type="Proteomes" id="UP001642464"/>
    </source>
</evidence>
<dbReference type="PANTHER" id="PTHR14871">
    <property type="entry name" value="DYNEIN REGULATORY COMPLEX PROTEIN 9"/>
    <property type="match status" value="1"/>
</dbReference>
<feature type="region of interest" description="Disordered" evidence="7">
    <location>
        <begin position="228"/>
        <end position="267"/>
    </location>
</feature>
<name>A0ABP0HXI3_9DINO</name>
<evidence type="ECO:0008006" key="10">
    <source>
        <dbReference type="Google" id="ProtNLM"/>
    </source>
</evidence>
<dbReference type="InterPro" id="IPR042618">
    <property type="entry name" value="IQCG"/>
</dbReference>
<dbReference type="EMBL" id="CAXAMM010002002">
    <property type="protein sequence ID" value="CAK8994337.1"/>
    <property type="molecule type" value="Genomic_DNA"/>
</dbReference>
<reference evidence="8 9" key="1">
    <citation type="submission" date="2024-02" db="EMBL/GenBank/DDBJ databases">
        <authorList>
            <person name="Chen Y."/>
            <person name="Shah S."/>
            <person name="Dougan E. K."/>
            <person name="Thang M."/>
            <person name="Chan C."/>
        </authorList>
    </citation>
    <scope>NUCLEOTIDE SEQUENCE [LARGE SCALE GENOMIC DNA]</scope>
</reference>
<keyword evidence="6" id="KW-0175">Coiled coil</keyword>
<evidence type="ECO:0000256" key="3">
    <source>
        <dbReference type="ARBA" id="ARBA00022490"/>
    </source>
</evidence>
<comment type="subcellular location">
    <subcellularLocation>
        <location evidence="2">Cell projection</location>
    </subcellularLocation>
    <subcellularLocation>
        <location evidence="1">Cytoplasm</location>
        <location evidence="1">Cytoskeleton</location>
    </subcellularLocation>
</comment>
<evidence type="ECO:0000256" key="7">
    <source>
        <dbReference type="SAM" id="MobiDB-lite"/>
    </source>
</evidence>
<keyword evidence="5" id="KW-0966">Cell projection</keyword>
<evidence type="ECO:0000256" key="4">
    <source>
        <dbReference type="ARBA" id="ARBA00023212"/>
    </source>
</evidence>
<feature type="coiled-coil region" evidence="6">
    <location>
        <begin position="154"/>
        <end position="188"/>
    </location>
</feature>
<protein>
    <recommendedName>
        <fullName evidence="10">Dynein regulatory complex protein 9</fullName>
    </recommendedName>
</protein>
<accession>A0ABP0HXI3</accession>
<keyword evidence="4" id="KW-0206">Cytoskeleton</keyword>
<feature type="compositionally biased region" description="Gly residues" evidence="7">
    <location>
        <begin position="245"/>
        <end position="259"/>
    </location>
</feature>
<evidence type="ECO:0000256" key="6">
    <source>
        <dbReference type="SAM" id="Coils"/>
    </source>
</evidence>
<keyword evidence="9" id="KW-1185">Reference proteome</keyword>
<comment type="caution">
    <text evidence="8">The sequence shown here is derived from an EMBL/GenBank/DDBJ whole genome shotgun (WGS) entry which is preliminary data.</text>
</comment>
<evidence type="ECO:0000313" key="8">
    <source>
        <dbReference type="EMBL" id="CAK8994337.1"/>
    </source>
</evidence>
<feature type="coiled-coil region" evidence="6">
    <location>
        <begin position="16"/>
        <end position="65"/>
    </location>
</feature>
<dbReference type="Proteomes" id="UP001642464">
    <property type="component" value="Unassembled WGS sequence"/>
</dbReference>
<gene>
    <name evidence="8" type="ORF">SCF082_LOCUS3899</name>
</gene>
<proteinExistence type="predicted"/>
<evidence type="ECO:0000256" key="1">
    <source>
        <dbReference type="ARBA" id="ARBA00004245"/>
    </source>
</evidence>
<evidence type="ECO:0000256" key="2">
    <source>
        <dbReference type="ARBA" id="ARBA00004316"/>
    </source>
</evidence>
<dbReference type="PROSITE" id="PS50096">
    <property type="entry name" value="IQ"/>
    <property type="match status" value="1"/>
</dbReference>
<organism evidence="8 9">
    <name type="scientific">Durusdinium trenchii</name>
    <dbReference type="NCBI Taxonomy" id="1381693"/>
    <lineage>
        <taxon>Eukaryota</taxon>
        <taxon>Sar</taxon>
        <taxon>Alveolata</taxon>
        <taxon>Dinophyceae</taxon>
        <taxon>Suessiales</taxon>
        <taxon>Symbiodiniaceae</taxon>
        <taxon>Durusdinium</taxon>
    </lineage>
</organism>
<feature type="coiled-coil region" evidence="6">
    <location>
        <begin position="89"/>
        <end position="116"/>
    </location>
</feature>
<keyword evidence="3" id="KW-0963">Cytoplasm</keyword>